<organism evidence="2 3">
    <name type="scientific">Coccidioides posadasii RMSCC 3488</name>
    <dbReference type="NCBI Taxonomy" id="454284"/>
    <lineage>
        <taxon>Eukaryota</taxon>
        <taxon>Fungi</taxon>
        <taxon>Dikarya</taxon>
        <taxon>Ascomycota</taxon>
        <taxon>Pezizomycotina</taxon>
        <taxon>Eurotiomycetes</taxon>
        <taxon>Eurotiomycetidae</taxon>
        <taxon>Onygenales</taxon>
        <taxon>Onygenaceae</taxon>
        <taxon>Coccidioides</taxon>
    </lineage>
</organism>
<evidence type="ECO:0000256" key="1">
    <source>
        <dbReference type="SAM" id="MobiDB-lite"/>
    </source>
</evidence>
<dbReference type="AlphaFoldDB" id="A0A0J6INN8"/>
<proteinExistence type="predicted"/>
<sequence length="106" mass="11506">MAGISRNVKLDSALNGGAWGSTFRPLTARAGPDNQRANQRPPHGTRLGAKSESGNERRQLAFLGDAGPSAWHRGLRTIVFGPLRFSIAHHSMLAVRICPWLFSSSE</sequence>
<accession>A0A0J6INN8</accession>
<protein>
    <submittedName>
        <fullName evidence="2">Uncharacterized protein</fullName>
    </submittedName>
</protein>
<reference evidence="3" key="2">
    <citation type="journal article" date="2009" name="Genome Res.">
        <title>Comparative genomic analyses of the human fungal pathogens Coccidioides and their relatives.</title>
        <authorList>
            <person name="Sharpton T.J."/>
            <person name="Stajich J.E."/>
            <person name="Rounsley S.D."/>
            <person name="Gardner M.J."/>
            <person name="Wortman J.R."/>
            <person name="Jordar V.S."/>
            <person name="Maiti R."/>
            <person name="Kodira C.D."/>
            <person name="Neafsey D.E."/>
            <person name="Zeng Q."/>
            <person name="Hung C.-Y."/>
            <person name="McMahan C."/>
            <person name="Muszewska A."/>
            <person name="Grynberg M."/>
            <person name="Mandel M.A."/>
            <person name="Kellner E.M."/>
            <person name="Barker B.M."/>
            <person name="Galgiani J.N."/>
            <person name="Orbach M.J."/>
            <person name="Kirkland T.N."/>
            <person name="Cole G.T."/>
            <person name="Henn M.R."/>
            <person name="Birren B.W."/>
            <person name="Taylor J.W."/>
        </authorList>
    </citation>
    <scope>NUCLEOTIDE SEQUENCE [LARGE SCALE GENOMIC DNA]</scope>
    <source>
        <strain evidence="3">RMSCC 3488</strain>
    </source>
</reference>
<dbReference type="Proteomes" id="UP000054567">
    <property type="component" value="Unassembled WGS sequence"/>
</dbReference>
<gene>
    <name evidence="2" type="ORF">CPAG_09833</name>
</gene>
<reference evidence="3" key="3">
    <citation type="journal article" date="2010" name="Genome Res.">
        <title>Population genomic sequencing of Coccidioides fungi reveals recent hybridization and transposon control.</title>
        <authorList>
            <person name="Neafsey D.E."/>
            <person name="Barker B.M."/>
            <person name="Sharpton T.J."/>
            <person name="Stajich J.E."/>
            <person name="Park D.J."/>
            <person name="Whiston E."/>
            <person name="Hung C.-Y."/>
            <person name="McMahan C."/>
            <person name="White J."/>
            <person name="Sykes S."/>
            <person name="Heiman D."/>
            <person name="Young S."/>
            <person name="Zeng Q."/>
            <person name="Abouelleil A."/>
            <person name="Aftuck L."/>
            <person name="Bessette D."/>
            <person name="Brown A."/>
            <person name="FitzGerald M."/>
            <person name="Lui A."/>
            <person name="Macdonald J.P."/>
            <person name="Priest M."/>
            <person name="Orbach M.J."/>
            <person name="Galgiani J.N."/>
            <person name="Kirkland T.N."/>
            <person name="Cole G.T."/>
            <person name="Birren B.W."/>
            <person name="Henn M.R."/>
            <person name="Taylor J.W."/>
            <person name="Rounsley S.D."/>
        </authorList>
    </citation>
    <scope>NUCLEOTIDE SEQUENCE [LARGE SCALE GENOMIC DNA]</scope>
    <source>
        <strain evidence="3">RMSCC 3488</strain>
    </source>
</reference>
<dbReference type="EMBL" id="DS268114">
    <property type="protein sequence ID" value="KMM73547.1"/>
    <property type="molecule type" value="Genomic_DNA"/>
</dbReference>
<feature type="region of interest" description="Disordered" evidence="1">
    <location>
        <begin position="24"/>
        <end position="57"/>
    </location>
</feature>
<evidence type="ECO:0000313" key="2">
    <source>
        <dbReference type="EMBL" id="KMM73547.1"/>
    </source>
</evidence>
<name>A0A0J6INN8_COCPO</name>
<dbReference type="VEuPathDB" id="FungiDB:CPAG_09833"/>
<reference evidence="2 3" key="1">
    <citation type="submission" date="2007-06" db="EMBL/GenBank/DDBJ databases">
        <title>The Genome Sequence of Coccidioides posadasii RMSCC_3488.</title>
        <authorList>
            <consortium name="Coccidioides Genome Resources Consortium"/>
            <consortium name="The Broad Institute Genome Sequencing Platform"/>
            <person name="Henn M.R."/>
            <person name="Sykes S."/>
            <person name="Young S."/>
            <person name="Jaffe D."/>
            <person name="Berlin A."/>
            <person name="Alvarez P."/>
            <person name="Butler J."/>
            <person name="Gnerre S."/>
            <person name="Grabherr M."/>
            <person name="Mauceli E."/>
            <person name="Brockman W."/>
            <person name="Kodira C."/>
            <person name="Alvarado L."/>
            <person name="Zeng Q."/>
            <person name="Crawford M."/>
            <person name="Antoine C."/>
            <person name="Devon K."/>
            <person name="Galgiani J."/>
            <person name="Orsborn K."/>
            <person name="Lewis M.L."/>
            <person name="Nusbaum C."/>
            <person name="Galagan J."/>
            <person name="Birren B."/>
        </authorList>
    </citation>
    <scope>NUCLEOTIDE SEQUENCE [LARGE SCALE GENOMIC DNA]</scope>
    <source>
        <strain evidence="2 3">RMSCC 3488</strain>
    </source>
</reference>
<evidence type="ECO:0000313" key="3">
    <source>
        <dbReference type="Proteomes" id="UP000054567"/>
    </source>
</evidence>